<keyword evidence="2" id="KW-1185">Reference proteome</keyword>
<sequence length="127" mass="13827">MNRHVLSVCTSCASAHRMKQAIHRSGGERLLAQLQTIDRAAPVEGLSIEPNQCLGACDRPCAIAFNAPGKYIYLFGDLPVDDEQLASTAAEVMKFASQYHAKSDGTISYLKCPELLKKRVVAKIPPL</sequence>
<dbReference type="eggNOG" id="COG5469">
    <property type="taxonomic scope" value="Bacteria"/>
</dbReference>
<dbReference type="STRING" id="1173020.Cha6605_0395"/>
<evidence type="ECO:0000313" key="1">
    <source>
        <dbReference type="EMBL" id="AFY91691.1"/>
    </source>
</evidence>
<dbReference type="KEGG" id="cmp:Cha6605_0395"/>
<accession>K9UB78</accession>
<organism evidence="1 2">
    <name type="scientific">Chamaesiphon minutus (strain ATCC 27169 / PCC 6605)</name>
    <dbReference type="NCBI Taxonomy" id="1173020"/>
    <lineage>
        <taxon>Bacteria</taxon>
        <taxon>Bacillati</taxon>
        <taxon>Cyanobacteriota</taxon>
        <taxon>Cyanophyceae</taxon>
        <taxon>Gomontiellales</taxon>
        <taxon>Chamaesiphonaceae</taxon>
        <taxon>Chamaesiphon</taxon>
    </lineage>
</organism>
<gene>
    <name evidence="1" type="ORF">Cha6605_0395</name>
</gene>
<proteinExistence type="predicted"/>
<name>K9UB78_CHAP6</name>
<dbReference type="HOGENOM" id="CLU_125446_2_0_3"/>
<dbReference type="EMBL" id="CP003600">
    <property type="protein sequence ID" value="AFY91691.1"/>
    <property type="molecule type" value="Genomic_DNA"/>
</dbReference>
<dbReference type="Proteomes" id="UP000010366">
    <property type="component" value="Chromosome"/>
</dbReference>
<protein>
    <submittedName>
        <fullName evidence="1">Putative metal-binding protein</fullName>
    </submittedName>
</protein>
<dbReference type="RefSeq" id="WP_015157885.1">
    <property type="nucleotide sequence ID" value="NC_019697.1"/>
</dbReference>
<dbReference type="Pfam" id="PF07845">
    <property type="entry name" value="DUF1636"/>
    <property type="match status" value="1"/>
</dbReference>
<dbReference type="OrthoDB" id="424426at2"/>
<reference evidence="1 2" key="1">
    <citation type="submission" date="2012-05" db="EMBL/GenBank/DDBJ databases">
        <title>Finished chromosome of genome of Chamaesiphon sp. PCC 6605.</title>
        <authorList>
            <consortium name="US DOE Joint Genome Institute"/>
            <person name="Gugger M."/>
            <person name="Coursin T."/>
            <person name="Rippka R."/>
            <person name="Tandeau De Marsac N."/>
            <person name="Huntemann M."/>
            <person name="Wei C.-L."/>
            <person name="Han J."/>
            <person name="Detter J.C."/>
            <person name="Han C."/>
            <person name="Tapia R."/>
            <person name="Chen A."/>
            <person name="Kyrpides N."/>
            <person name="Mavromatis K."/>
            <person name="Markowitz V."/>
            <person name="Szeto E."/>
            <person name="Ivanova N."/>
            <person name="Pagani I."/>
            <person name="Pati A."/>
            <person name="Goodwin L."/>
            <person name="Nordberg H.P."/>
            <person name="Cantor M.N."/>
            <person name="Hua S.X."/>
            <person name="Woyke T."/>
            <person name="Kerfeld C.A."/>
        </authorList>
    </citation>
    <scope>NUCLEOTIDE SEQUENCE [LARGE SCALE GENOMIC DNA]</scope>
    <source>
        <strain evidence="2">ATCC 27169 / PCC 6605</strain>
    </source>
</reference>
<dbReference type="InterPro" id="IPR012863">
    <property type="entry name" value="DUF1636"/>
</dbReference>
<evidence type="ECO:0000313" key="2">
    <source>
        <dbReference type="Proteomes" id="UP000010366"/>
    </source>
</evidence>
<dbReference type="AlphaFoldDB" id="K9UB78"/>